<organism evidence="2 3">
    <name type="scientific">Alteriqipengyuania abyssalis</name>
    <dbReference type="NCBI Taxonomy" id="2860200"/>
    <lineage>
        <taxon>Bacteria</taxon>
        <taxon>Pseudomonadati</taxon>
        <taxon>Pseudomonadota</taxon>
        <taxon>Alphaproteobacteria</taxon>
        <taxon>Sphingomonadales</taxon>
        <taxon>Erythrobacteraceae</taxon>
        <taxon>Alteriqipengyuania</taxon>
    </lineage>
</organism>
<evidence type="ECO:0000313" key="3">
    <source>
        <dbReference type="Proteomes" id="UP000759298"/>
    </source>
</evidence>
<protein>
    <submittedName>
        <fullName evidence="2">Aspartyl protease family protein</fullName>
    </submittedName>
</protein>
<dbReference type="CDD" id="cd05483">
    <property type="entry name" value="retropepsin_like_bacteria"/>
    <property type="match status" value="1"/>
</dbReference>
<dbReference type="GO" id="GO:0006508">
    <property type="term" value="P:proteolysis"/>
    <property type="evidence" value="ECO:0007669"/>
    <property type="project" value="UniProtKB-KW"/>
</dbReference>
<dbReference type="InterPro" id="IPR001969">
    <property type="entry name" value="Aspartic_peptidase_AS"/>
</dbReference>
<name>A0ABS7PEV2_9SPHN</name>
<dbReference type="RefSeq" id="WP_222825136.1">
    <property type="nucleotide sequence ID" value="NZ_JAHWXP010000003.1"/>
</dbReference>
<accession>A0ABS7PEV2</accession>
<dbReference type="EMBL" id="JAHWXP010000003">
    <property type="protein sequence ID" value="MBY8337605.1"/>
    <property type="molecule type" value="Genomic_DNA"/>
</dbReference>
<keyword evidence="2" id="KW-0645">Protease</keyword>
<gene>
    <name evidence="2" type="ORF">KYN89_11190</name>
</gene>
<evidence type="ECO:0000256" key="1">
    <source>
        <dbReference type="SAM" id="SignalP"/>
    </source>
</evidence>
<dbReference type="Proteomes" id="UP000759298">
    <property type="component" value="Unassembled WGS sequence"/>
</dbReference>
<proteinExistence type="predicted"/>
<feature type="signal peptide" evidence="1">
    <location>
        <begin position="1"/>
        <end position="19"/>
    </location>
</feature>
<reference evidence="2 3" key="1">
    <citation type="submission" date="2021-07" db="EMBL/GenBank/DDBJ databases">
        <title>Alteriqipengyuania abyssalis NZ-12B nov, sp.nov isolated from deep sea sponge in pacific ocean.</title>
        <authorList>
            <person name="Tareen S."/>
            <person name="Wink J."/>
        </authorList>
    </citation>
    <scope>NUCLEOTIDE SEQUENCE [LARGE SCALE GENOMIC DNA]</scope>
    <source>
        <strain evidence="2 3">NZ-12B</strain>
    </source>
</reference>
<dbReference type="GO" id="GO:0008233">
    <property type="term" value="F:peptidase activity"/>
    <property type="evidence" value="ECO:0007669"/>
    <property type="project" value="UniProtKB-KW"/>
</dbReference>
<feature type="chain" id="PRO_5046072584" evidence="1">
    <location>
        <begin position="20"/>
        <end position="327"/>
    </location>
</feature>
<comment type="caution">
    <text evidence="2">The sequence shown here is derived from an EMBL/GenBank/DDBJ whole genome shotgun (WGS) entry which is preliminary data.</text>
</comment>
<dbReference type="InterPro" id="IPR021109">
    <property type="entry name" value="Peptidase_aspartic_dom_sf"/>
</dbReference>
<dbReference type="InterPro" id="IPR034122">
    <property type="entry name" value="Retropepsin-like_bacterial"/>
</dbReference>
<sequence>MAAGTAHAAILALVAMSFAEPAKSPNGGEAPMAEDAIPPAIEHVLLRDDGNDRVTVPVTVDGSGPYDFLIDTGAQGTILSNRLTGALGIVPSGFATIISTAGRARVETVQIDSLVFANKHIAGLTTPVLDDDNLGADGILGLDALQGLRVLIDFRAGRMDVVETGERAPRSGYDIVVRAHERRGQMIIADAVIDGVETAVIIDTGAQFSLGNQALLEALRAHERETVSGTDVLGLRYDGQVATVGALRLGSLQLANLPVAFADSPALDELGFADRPAMLLGIGNLRRLDRLAIDFRHRQVLFDLPDDLLPRGPSVRRTRATRLRGKT</sequence>
<dbReference type="Pfam" id="PF13650">
    <property type="entry name" value="Asp_protease_2"/>
    <property type="match status" value="2"/>
</dbReference>
<keyword evidence="2" id="KW-0378">Hydrolase</keyword>
<keyword evidence="3" id="KW-1185">Reference proteome</keyword>
<dbReference type="PROSITE" id="PS00141">
    <property type="entry name" value="ASP_PROTEASE"/>
    <property type="match status" value="1"/>
</dbReference>
<evidence type="ECO:0000313" key="2">
    <source>
        <dbReference type="EMBL" id="MBY8337605.1"/>
    </source>
</evidence>
<dbReference type="SUPFAM" id="SSF50630">
    <property type="entry name" value="Acid proteases"/>
    <property type="match status" value="2"/>
</dbReference>
<keyword evidence="1" id="KW-0732">Signal</keyword>
<dbReference type="Gene3D" id="2.40.70.10">
    <property type="entry name" value="Acid Proteases"/>
    <property type="match status" value="2"/>
</dbReference>